<reference evidence="2 3" key="1">
    <citation type="journal article" date="2016" name="Nat. Commun.">
        <title>Thousands of microbial genomes shed light on interconnected biogeochemical processes in an aquifer system.</title>
        <authorList>
            <person name="Anantharaman K."/>
            <person name="Brown C.T."/>
            <person name="Hug L.A."/>
            <person name="Sharon I."/>
            <person name="Castelle C.J."/>
            <person name="Probst A.J."/>
            <person name="Thomas B.C."/>
            <person name="Singh A."/>
            <person name="Wilkins M.J."/>
            <person name="Karaoz U."/>
            <person name="Brodie E.L."/>
            <person name="Williams K.H."/>
            <person name="Hubbard S.S."/>
            <person name="Banfield J.F."/>
        </authorList>
    </citation>
    <scope>NUCLEOTIDE SEQUENCE [LARGE SCALE GENOMIC DNA]</scope>
</reference>
<gene>
    <name evidence="2" type="ORF">A2W48_01160</name>
</gene>
<accession>A0A1F5WYJ3</accession>
<evidence type="ECO:0000313" key="3">
    <source>
        <dbReference type="Proteomes" id="UP000178299"/>
    </source>
</evidence>
<evidence type="ECO:0000256" key="1">
    <source>
        <dbReference type="SAM" id="Phobius"/>
    </source>
</evidence>
<keyword evidence="1" id="KW-1133">Transmembrane helix</keyword>
<name>A0A1F5WYJ3_9BACT</name>
<protein>
    <submittedName>
        <fullName evidence="2">Uncharacterized protein</fullName>
    </submittedName>
</protein>
<proteinExistence type="predicted"/>
<feature type="transmembrane region" description="Helical" evidence="1">
    <location>
        <begin position="39"/>
        <end position="57"/>
    </location>
</feature>
<evidence type="ECO:0000313" key="2">
    <source>
        <dbReference type="EMBL" id="OGF80663.1"/>
    </source>
</evidence>
<dbReference type="AlphaFoldDB" id="A0A1F5WYJ3"/>
<keyword evidence="1" id="KW-0472">Membrane</keyword>
<sequence>MDEKINKTETIESGEALASGQIAHASKAEVKSLAEKQNLLLWIMGGIVVVVVITFWMETNNMHINYVQDKSILLQNNQLNKDYFDKVLFLNNEVKDLKTQIEVLRARNPYLK</sequence>
<keyword evidence="1" id="KW-0812">Transmembrane</keyword>
<organism evidence="2 3">
    <name type="scientific">Candidatus Giovannonibacteria bacterium RIFCSPHIGHO2_12_44_12</name>
    <dbReference type="NCBI Taxonomy" id="1798340"/>
    <lineage>
        <taxon>Bacteria</taxon>
        <taxon>Candidatus Giovannoniibacteriota</taxon>
    </lineage>
</organism>
<dbReference type="Proteomes" id="UP000178299">
    <property type="component" value="Unassembled WGS sequence"/>
</dbReference>
<dbReference type="EMBL" id="MFHS01000034">
    <property type="protein sequence ID" value="OGF80663.1"/>
    <property type="molecule type" value="Genomic_DNA"/>
</dbReference>
<comment type="caution">
    <text evidence="2">The sequence shown here is derived from an EMBL/GenBank/DDBJ whole genome shotgun (WGS) entry which is preliminary data.</text>
</comment>